<protein>
    <submittedName>
        <fullName evidence="1">Zinc metalloproteinase nas-9</fullName>
    </submittedName>
</protein>
<dbReference type="EMBL" id="JASDAP010000018">
    <property type="protein sequence ID" value="KAK1887930.1"/>
    <property type="molecule type" value="Genomic_DNA"/>
</dbReference>
<organism evidence="1 2">
    <name type="scientific">Dissostichus eleginoides</name>
    <name type="common">Patagonian toothfish</name>
    <name type="synonym">Dissostichus amissus</name>
    <dbReference type="NCBI Taxonomy" id="100907"/>
    <lineage>
        <taxon>Eukaryota</taxon>
        <taxon>Metazoa</taxon>
        <taxon>Chordata</taxon>
        <taxon>Craniata</taxon>
        <taxon>Vertebrata</taxon>
        <taxon>Euteleostomi</taxon>
        <taxon>Actinopterygii</taxon>
        <taxon>Neopterygii</taxon>
        <taxon>Teleostei</taxon>
        <taxon>Neoteleostei</taxon>
        <taxon>Acanthomorphata</taxon>
        <taxon>Eupercaria</taxon>
        <taxon>Perciformes</taxon>
        <taxon>Notothenioidei</taxon>
        <taxon>Nototheniidae</taxon>
        <taxon>Dissostichus</taxon>
    </lineage>
</organism>
<keyword evidence="1" id="KW-0378">Hydrolase</keyword>
<dbReference type="AlphaFoldDB" id="A0AAD9F6X0"/>
<comment type="caution">
    <text evidence="1">The sequence shown here is derived from an EMBL/GenBank/DDBJ whole genome shotgun (WGS) entry which is preliminary data.</text>
</comment>
<name>A0AAD9F6X0_DISEL</name>
<keyword evidence="1" id="KW-0645">Protease</keyword>
<gene>
    <name evidence="1" type="ORF">KUDE01_028717</name>
</gene>
<keyword evidence="2" id="KW-1185">Reference proteome</keyword>
<dbReference type="GO" id="GO:0008237">
    <property type="term" value="F:metallopeptidase activity"/>
    <property type="evidence" value="ECO:0007669"/>
    <property type="project" value="UniProtKB-KW"/>
</dbReference>
<evidence type="ECO:0000313" key="2">
    <source>
        <dbReference type="Proteomes" id="UP001228049"/>
    </source>
</evidence>
<dbReference type="Proteomes" id="UP001228049">
    <property type="component" value="Unassembled WGS sequence"/>
</dbReference>
<sequence length="80" mass="8738">MLVTAHIKERGRLPRLSAAATIVSDLQGAAAGPSLISERNGRRQCHFCMDRIRRVCSTCCKCGSFTWKVHSLSICSPCST</sequence>
<accession>A0AAD9F6X0</accession>
<reference evidence="1" key="1">
    <citation type="submission" date="2023-04" db="EMBL/GenBank/DDBJ databases">
        <title>Chromosome-level genome of Chaenocephalus aceratus.</title>
        <authorList>
            <person name="Park H."/>
        </authorList>
    </citation>
    <scope>NUCLEOTIDE SEQUENCE</scope>
    <source>
        <strain evidence="1">DE</strain>
        <tissue evidence="1">Muscle</tissue>
    </source>
</reference>
<proteinExistence type="predicted"/>
<evidence type="ECO:0000313" key="1">
    <source>
        <dbReference type="EMBL" id="KAK1887930.1"/>
    </source>
</evidence>
<keyword evidence="1" id="KW-0482">Metalloprotease</keyword>